<proteinExistence type="predicted"/>
<dbReference type="RefSeq" id="YP_010098710.1">
    <property type="nucleotide sequence ID" value="NC_055769.1"/>
</dbReference>
<reference evidence="1 2" key="1">
    <citation type="submission" date="2018-08" db="EMBL/GenBank/DDBJ databases">
        <authorList>
            <person name="Deleon-Fernandez R.L."/>
            <person name="Jaramillo-Canas A.J."/>
            <person name="Reyes-Pena L.A."/>
            <person name="Colon-Santos M."/>
            <person name="Contreras-Santini J."/>
            <person name="Cruz-Pauneto O.A."/>
            <person name="Deanca-Maldonado G."/>
            <person name="Fernandez-Martinez M."/>
            <person name="Vazquez E."/>
            <person name="Rubin M.R."/>
            <person name="Garlena R.A."/>
            <person name="Russell D.A."/>
            <person name="Pope W.H."/>
            <person name="Jacobs-Sera D."/>
            <person name="Hatfull G.F."/>
        </authorList>
    </citation>
    <scope>NUCLEOTIDE SEQUENCE [LARGE SCALE GENOMIC DNA]</scope>
</reference>
<dbReference type="EMBL" id="MH744424">
    <property type="protein sequence ID" value="AYD82098.1"/>
    <property type="molecule type" value="Genomic_DNA"/>
</dbReference>
<evidence type="ECO:0000313" key="2">
    <source>
        <dbReference type="Proteomes" id="UP000282192"/>
    </source>
</evidence>
<dbReference type="InterPro" id="IPR056982">
    <property type="entry name" value="Phage_ProQ_C-like"/>
</dbReference>
<gene>
    <name evidence="1" type="primary">10</name>
    <name evidence="1" type="ORF">SEA_TURUNCU_10</name>
</gene>
<keyword evidence="2" id="KW-1185">Reference proteome</keyword>
<organism evidence="1 2">
    <name type="scientific">Gordonia phage Turuncu</name>
    <dbReference type="NCBI Taxonomy" id="2315610"/>
    <lineage>
        <taxon>Viruses</taxon>
        <taxon>Duplodnaviria</taxon>
        <taxon>Heunggongvirae</taxon>
        <taxon>Uroviricota</taxon>
        <taxon>Caudoviricetes</taxon>
        <taxon>Zierdtviridae</taxon>
        <taxon>Emilbogenvirinae</taxon>
        <taxon>Gruunavirus</taxon>
        <taxon>Gruunavirus turuncu</taxon>
    </lineage>
</organism>
<protein>
    <submittedName>
        <fullName evidence="1">Uncharacterized protein</fullName>
    </submittedName>
</protein>
<accession>A0A386K9L3</accession>
<dbReference type="KEGG" id="vg:65116385"/>
<dbReference type="GeneID" id="65116385"/>
<name>A0A386K9L3_9CAUD</name>
<dbReference type="Proteomes" id="UP000282192">
    <property type="component" value="Segment"/>
</dbReference>
<sequence>MSDTALKVAVGDVLKVRRRIRDHDAENAERKRTGRPFGSKLYTWDYTEVTVTRVGRVYFYAEKANEYGGQPWERKFRIDNGCEVGNALECQAFTPESLAAHQRRERASRQLNDLTRDYSWQSKLSTVAMEGIVAILQAEEAVR</sequence>
<dbReference type="Pfam" id="PF24203">
    <property type="entry name" value="Phage_ProQ_C_like"/>
    <property type="match status" value="1"/>
</dbReference>
<evidence type="ECO:0000313" key="1">
    <source>
        <dbReference type="EMBL" id="AYD82098.1"/>
    </source>
</evidence>